<dbReference type="Pfam" id="PF00158">
    <property type="entry name" value="Sigma54_activat"/>
    <property type="match status" value="1"/>
</dbReference>
<dbReference type="GO" id="GO:0005524">
    <property type="term" value="F:ATP binding"/>
    <property type="evidence" value="ECO:0007669"/>
    <property type="project" value="UniProtKB-KW"/>
</dbReference>
<dbReference type="PANTHER" id="PTHR32071">
    <property type="entry name" value="TRANSCRIPTIONAL REGULATORY PROTEIN"/>
    <property type="match status" value="1"/>
</dbReference>
<keyword evidence="2" id="KW-0067">ATP-binding</keyword>
<sequence>MANVLIIDNDDATGSALCRTVTDMGHDASWRKNLREGVPLAVSQPFDVVFLAIHLPDGNGLDLLPVIQATSSTPEIIIMTGADEPDAAETAIKSGAWDYVTKGAAPEEVKLPLVRAIQYRQEKLYCSRKNVTSLKRDDIVGSSRKLTACLDLVAQAAVNDIPILITGETGTGKELFARAIHHNSGRAAGNFVVVDCAALPDTLVESLLFGHEKGAFTGAEHGRDGLILQAHGGTLFLDEVGELSVSVQRAFLRVLQEHRFRPLGGSREVESDFRLVSATNRDLDAMAQGGQFRSDLLFRLRSFTIEIPPLRDREGDVKELVRYHMDRLCERYGLAHKGFAPEFLQSLAAYAWPGNVRELINTLDQVIASARYEPTLFPKHLPSDIRIKAARAANGHKRQGDAPPAAFHGLPPLHDFRDETVQRAENNYLHELIALTRGNINEACRISGLSPSRLYALMKSHGIHRRYFDPDAEGE</sequence>
<reference evidence="9 10" key="1">
    <citation type="submission" date="2019-04" db="EMBL/GenBank/DDBJ databases">
        <title>Geobacter ruber sp. nov., ferric-reducing bacteria isolated from paddy soil.</title>
        <authorList>
            <person name="Xu Z."/>
            <person name="Masuda Y."/>
            <person name="Itoh H."/>
            <person name="Senoo K."/>
        </authorList>
    </citation>
    <scope>NUCLEOTIDE SEQUENCE [LARGE SCALE GENOMIC DNA]</scope>
    <source>
        <strain evidence="9 10">Red88</strain>
    </source>
</reference>
<dbReference type="SUPFAM" id="SSF52172">
    <property type="entry name" value="CheY-like"/>
    <property type="match status" value="1"/>
</dbReference>
<proteinExistence type="predicted"/>
<dbReference type="EMBL" id="SRSD01000009">
    <property type="protein sequence ID" value="KAA0889119.1"/>
    <property type="molecule type" value="Genomic_DNA"/>
</dbReference>
<dbReference type="SMART" id="SM00448">
    <property type="entry name" value="REC"/>
    <property type="match status" value="1"/>
</dbReference>
<dbReference type="PROSITE" id="PS00675">
    <property type="entry name" value="SIGMA54_INTERACT_1"/>
    <property type="match status" value="1"/>
</dbReference>
<feature type="domain" description="Response regulatory" evidence="8">
    <location>
        <begin position="3"/>
        <end position="117"/>
    </location>
</feature>
<evidence type="ECO:0000256" key="5">
    <source>
        <dbReference type="ARBA" id="ARBA00023163"/>
    </source>
</evidence>
<dbReference type="FunFam" id="3.40.50.300:FF:000006">
    <property type="entry name" value="DNA-binding transcriptional regulator NtrC"/>
    <property type="match status" value="1"/>
</dbReference>
<evidence type="ECO:0000256" key="3">
    <source>
        <dbReference type="ARBA" id="ARBA00023015"/>
    </source>
</evidence>
<evidence type="ECO:0000256" key="4">
    <source>
        <dbReference type="ARBA" id="ARBA00023125"/>
    </source>
</evidence>
<dbReference type="Pfam" id="PF25601">
    <property type="entry name" value="AAA_lid_14"/>
    <property type="match status" value="1"/>
</dbReference>
<dbReference type="RefSeq" id="WP_149308860.1">
    <property type="nucleotide sequence ID" value="NZ_SRSD01000009.1"/>
</dbReference>
<comment type="caution">
    <text evidence="9">The sequence shown here is derived from an EMBL/GenBank/DDBJ whole genome shotgun (WGS) entry which is preliminary data.</text>
</comment>
<organism evidence="9 10">
    <name type="scientific">Oryzomonas rubra</name>
    <dbReference type="NCBI Taxonomy" id="2509454"/>
    <lineage>
        <taxon>Bacteria</taxon>
        <taxon>Pseudomonadati</taxon>
        <taxon>Thermodesulfobacteriota</taxon>
        <taxon>Desulfuromonadia</taxon>
        <taxon>Geobacterales</taxon>
        <taxon>Geobacteraceae</taxon>
        <taxon>Oryzomonas</taxon>
    </lineage>
</organism>
<keyword evidence="10" id="KW-1185">Reference proteome</keyword>
<dbReference type="PANTHER" id="PTHR32071:SF113">
    <property type="entry name" value="ALGINATE BIOSYNTHESIS TRANSCRIPTIONAL REGULATORY PROTEIN ALGB"/>
    <property type="match status" value="1"/>
</dbReference>
<name>A0A5A9XA88_9BACT</name>
<keyword evidence="1" id="KW-0547">Nucleotide-binding</keyword>
<evidence type="ECO:0000256" key="2">
    <source>
        <dbReference type="ARBA" id="ARBA00022840"/>
    </source>
</evidence>
<evidence type="ECO:0000259" key="7">
    <source>
        <dbReference type="PROSITE" id="PS50045"/>
    </source>
</evidence>
<dbReference type="SMART" id="SM00382">
    <property type="entry name" value="AAA"/>
    <property type="match status" value="1"/>
</dbReference>
<evidence type="ECO:0000313" key="9">
    <source>
        <dbReference type="EMBL" id="KAA0889119.1"/>
    </source>
</evidence>
<dbReference type="PROSITE" id="PS50110">
    <property type="entry name" value="RESPONSE_REGULATORY"/>
    <property type="match status" value="1"/>
</dbReference>
<dbReference type="InterPro" id="IPR009057">
    <property type="entry name" value="Homeodomain-like_sf"/>
</dbReference>
<evidence type="ECO:0000259" key="8">
    <source>
        <dbReference type="PROSITE" id="PS50110"/>
    </source>
</evidence>
<dbReference type="SUPFAM" id="SSF46689">
    <property type="entry name" value="Homeodomain-like"/>
    <property type="match status" value="1"/>
</dbReference>
<dbReference type="InterPro" id="IPR025662">
    <property type="entry name" value="Sigma_54_int_dom_ATP-bd_1"/>
</dbReference>
<comment type="caution">
    <text evidence="6">Lacks conserved residue(s) required for the propagation of feature annotation.</text>
</comment>
<dbReference type="InterPro" id="IPR027417">
    <property type="entry name" value="P-loop_NTPase"/>
</dbReference>
<dbReference type="OrthoDB" id="9814761at2"/>
<dbReference type="Pfam" id="PF00072">
    <property type="entry name" value="Response_reg"/>
    <property type="match status" value="1"/>
</dbReference>
<dbReference type="PROSITE" id="PS50045">
    <property type="entry name" value="SIGMA54_INTERACT_4"/>
    <property type="match status" value="1"/>
</dbReference>
<dbReference type="CDD" id="cd00156">
    <property type="entry name" value="REC"/>
    <property type="match status" value="1"/>
</dbReference>
<keyword evidence="4" id="KW-0238">DNA-binding</keyword>
<feature type="domain" description="Sigma-54 factor interaction" evidence="7">
    <location>
        <begin position="139"/>
        <end position="368"/>
    </location>
</feature>
<dbReference type="Gene3D" id="1.10.8.60">
    <property type="match status" value="1"/>
</dbReference>
<dbReference type="PROSITE" id="PS00688">
    <property type="entry name" value="SIGMA54_INTERACT_3"/>
    <property type="match status" value="1"/>
</dbReference>
<dbReference type="InterPro" id="IPR011006">
    <property type="entry name" value="CheY-like_superfamily"/>
</dbReference>
<dbReference type="Proteomes" id="UP000324298">
    <property type="component" value="Unassembled WGS sequence"/>
</dbReference>
<evidence type="ECO:0000256" key="1">
    <source>
        <dbReference type="ARBA" id="ARBA00022741"/>
    </source>
</evidence>
<dbReference type="InterPro" id="IPR002078">
    <property type="entry name" value="Sigma_54_int"/>
</dbReference>
<dbReference type="InterPro" id="IPR025944">
    <property type="entry name" value="Sigma_54_int_dom_CS"/>
</dbReference>
<dbReference type="InterPro" id="IPR025943">
    <property type="entry name" value="Sigma_54_int_dom_ATP-bd_2"/>
</dbReference>
<evidence type="ECO:0000313" key="10">
    <source>
        <dbReference type="Proteomes" id="UP000324298"/>
    </source>
</evidence>
<protein>
    <submittedName>
        <fullName evidence="9">Sigma-54-dependent Fis family transcriptional regulator</fullName>
    </submittedName>
</protein>
<dbReference type="PROSITE" id="PS00676">
    <property type="entry name" value="SIGMA54_INTERACT_2"/>
    <property type="match status" value="1"/>
</dbReference>
<dbReference type="CDD" id="cd00009">
    <property type="entry name" value="AAA"/>
    <property type="match status" value="1"/>
</dbReference>
<dbReference type="Gene3D" id="3.40.50.300">
    <property type="entry name" value="P-loop containing nucleotide triphosphate hydrolases"/>
    <property type="match status" value="1"/>
</dbReference>
<dbReference type="InterPro" id="IPR001789">
    <property type="entry name" value="Sig_transdc_resp-reg_receiver"/>
</dbReference>
<gene>
    <name evidence="9" type="ORF">ET418_14850</name>
</gene>
<dbReference type="GO" id="GO:0003677">
    <property type="term" value="F:DNA binding"/>
    <property type="evidence" value="ECO:0007669"/>
    <property type="project" value="UniProtKB-KW"/>
</dbReference>
<keyword evidence="3" id="KW-0805">Transcription regulation</keyword>
<dbReference type="InterPro" id="IPR003593">
    <property type="entry name" value="AAA+_ATPase"/>
</dbReference>
<accession>A0A5A9XA88</accession>
<dbReference type="InterPro" id="IPR058031">
    <property type="entry name" value="AAA_lid_NorR"/>
</dbReference>
<dbReference type="Gene3D" id="1.10.10.60">
    <property type="entry name" value="Homeodomain-like"/>
    <property type="match status" value="1"/>
</dbReference>
<dbReference type="GO" id="GO:0006355">
    <property type="term" value="P:regulation of DNA-templated transcription"/>
    <property type="evidence" value="ECO:0007669"/>
    <property type="project" value="InterPro"/>
</dbReference>
<dbReference type="GO" id="GO:0000160">
    <property type="term" value="P:phosphorelay signal transduction system"/>
    <property type="evidence" value="ECO:0007669"/>
    <property type="project" value="InterPro"/>
</dbReference>
<evidence type="ECO:0000256" key="6">
    <source>
        <dbReference type="PROSITE-ProRule" id="PRU00169"/>
    </source>
</evidence>
<dbReference type="SUPFAM" id="SSF52540">
    <property type="entry name" value="P-loop containing nucleoside triphosphate hydrolases"/>
    <property type="match status" value="1"/>
</dbReference>
<dbReference type="AlphaFoldDB" id="A0A5A9XA88"/>
<keyword evidence="5" id="KW-0804">Transcription</keyword>
<dbReference type="Gene3D" id="3.40.50.2300">
    <property type="match status" value="1"/>
</dbReference>